<dbReference type="InterPro" id="IPR001382">
    <property type="entry name" value="Glyco_hydro_47"/>
</dbReference>
<evidence type="ECO:0000313" key="9">
    <source>
        <dbReference type="Proteomes" id="UP000013827"/>
    </source>
</evidence>
<name>A0A0D3J5K5_EMIH1</name>
<dbReference type="InterPro" id="IPR012341">
    <property type="entry name" value="6hp_glycosidase-like_sf"/>
</dbReference>
<dbReference type="eggNOG" id="KOG2431">
    <property type="taxonomic scope" value="Eukaryota"/>
</dbReference>
<dbReference type="InterPro" id="IPR050749">
    <property type="entry name" value="Glycosyl_Hydrolase_47"/>
</dbReference>
<dbReference type="GO" id="GO:0016020">
    <property type="term" value="C:membrane"/>
    <property type="evidence" value="ECO:0007669"/>
    <property type="project" value="InterPro"/>
</dbReference>
<dbReference type="PRINTS" id="PR00747">
    <property type="entry name" value="GLYHDRLASE47"/>
</dbReference>
<sequence>MLAAAAAVAGALPPMPDSLAEAANAVREEGRSTWAAYYKHARGFDSLRPLSHRGVNDWGSVGMMAIDCLDTLWLMNLTAEFKQARSIVEEIDYTPAGREARSVSTFEMTIRGLGGLLSAHALSGDRLFLRKAEQLGEALNTAFVPGRFPLPSSSGGAHPTGRVSLGAMGDSYYEYLAKTAILDPRLRPTAGAMFKAALLEIEQQLLVPREHGRTFLAEESAYTSLDDVYAQPSRRRDDMPTFWLAETLKYLFLNFAPPTLLPLDGWVFNTEAHPLRIFPRGAEAAGAAAAAAAAAAEQAKVASLVAQLQGQEQAALEQMRARAAQRQARLAPKSARRYVGRSQSPFSSRWAKRAGSRAPERRASLREERKGRMLEIEEKLRRVHGATRDSSEHVLKAPSRAGARLRQSPSQTST</sequence>
<dbReference type="PANTHER" id="PTHR11742:SF6">
    <property type="entry name" value="MANNOSYL-OLIGOSACCHARIDE ALPHA-1,2-MANNOSIDASE IA-RELATED"/>
    <property type="match status" value="1"/>
</dbReference>
<dbReference type="Proteomes" id="UP000013827">
    <property type="component" value="Unassembled WGS sequence"/>
</dbReference>
<comment type="pathway">
    <text evidence="2">Protein modification; protein glycosylation.</text>
</comment>
<dbReference type="SUPFAM" id="SSF48225">
    <property type="entry name" value="Seven-hairpin glycosidases"/>
    <property type="match status" value="1"/>
</dbReference>
<dbReference type="GeneID" id="17264337"/>
<dbReference type="Gene3D" id="1.50.10.10">
    <property type="match status" value="3"/>
</dbReference>
<evidence type="ECO:0000256" key="4">
    <source>
        <dbReference type="ARBA" id="ARBA00022801"/>
    </source>
</evidence>
<feature type="compositionally biased region" description="Basic and acidic residues" evidence="7">
    <location>
        <begin position="358"/>
        <end position="395"/>
    </location>
</feature>
<dbReference type="GO" id="GO:0005783">
    <property type="term" value="C:endoplasmic reticulum"/>
    <property type="evidence" value="ECO:0007669"/>
    <property type="project" value="TreeGrafter"/>
</dbReference>
<keyword evidence="6" id="KW-0326">Glycosidase</keyword>
<dbReference type="AlphaFoldDB" id="A0A0D3J5K5"/>
<dbReference type="KEGG" id="ehx:EMIHUDRAFT_464075"/>
<dbReference type="RefSeq" id="XP_005771219.1">
    <property type="nucleotide sequence ID" value="XM_005771162.1"/>
</dbReference>
<evidence type="ECO:0000256" key="2">
    <source>
        <dbReference type="ARBA" id="ARBA00004922"/>
    </source>
</evidence>
<reference evidence="9" key="1">
    <citation type="journal article" date="2013" name="Nature">
        <title>Pan genome of the phytoplankton Emiliania underpins its global distribution.</title>
        <authorList>
            <person name="Read B.A."/>
            <person name="Kegel J."/>
            <person name="Klute M.J."/>
            <person name="Kuo A."/>
            <person name="Lefebvre S.C."/>
            <person name="Maumus F."/>
            <person name="Mayer C."/>
            <person name="Miller J."/>
            <person name="Monier A."/>
            <person name="Salamov A."/>
            <person name="Young J."/>
            <person name="Aguilar M."/>
            <person name="Claverie J.M."/>
            <person name="Frickenhaus S."/>
            <person name="Gonzalez K."/>
            <person name="Herman E.K."/>
            <person name="Lin Y.C."/>
            <person name="Napier J."/>
            <person name="Ogata H."/>
            <person name="Sarno A.F."/>
            <person name="Shmutz J."/>
            <person name="Schroeder D."/>
            <person name="de Vargas C."/>
            <person name="Verret F."/>
            <person name="von Dassow P."/>
            <person name="Valentin K."/>
            <person name="Van de Peer Y."/>
            <person name="Wheeler G."/>
            <person name="Dacks J.B."/>
            <person name="Delwiche C.F."/>
            <person name="Dyhrman S.T."/>
            <person name="Glockner G."/>
            <person name="John U."/>
            <person name="Richards T."/>
            <person name="Worden A.Z."/>
            <person name="Zhang X."/>
            <person name="Grigoriev I.V."/>
            <person name="Allen A.E."/>
            <person name="Bidle K."/>
            <person name="Borodovsky M."/>
            <person name="Bowler C."/>
            <person name="Brownlee C."/>
            <person name="Cock J.M."/>
            <person name="Elias M."/>
            <person name="Gladyshev V.N."/>
            <person name="Groth M."/>
            <person name="Guda C."/>
            <person name="Hadaegh A."/>
            <person name="Iglesias-Rodriguez M.D."/>
            <person name="Jenkins J."/>
            <person name="Jones B.M."/>
            <person name="Lawson T."/>
            <person name="Leese F."/>
            <person name="Lindquist E."/>
            <person name="Lobanov A."/>
            <person name="Lomsadze A."/>
            <person name="Malik S.B."/>
            <person name="Marsh M.E."/>
            <person name="Mackinder L."/>
            <person name="Mock T."/>
            <person name="Mueller-Roeber B."/>
            <person name="Pagarete A."/>
            <person name="Parker M."/>
            <person name="Probert I."/>
            <person name="Quesneville H."/>
            <person name="Raines C."/>
            <person name="Rensing S.A."/>
            <person name="Riano-Pachon D.M."/>
            <person name="Richier S."/>
            <person name="Rokitta S."/>
            <person name="Shiraiwa Y."/>
            <person name="Soanes D.M."/>
            <person name="van der Giezen M."/>
            <person name="Wahlund T.M."/>
            <person name="Williams B."/>
            <person name="Wilson W."/>
            <person name="Wolfe G."/>
            <person name="Wurch L.L."/>
        </authorList>
    </citation>
    <scope>NUCLEOTIDE SEQUENCE</scope>
</reference>
<dbReference type="GO" id="GO:0005509">
    <property type="term" value="F:calcium ion binding"/>
    <property type="evidence" value="ECO:0007669"/>
    <property type="project" value="InterPro"/>
</dbReference>
<dbReference type="GO" id="GO:0005975">
    <property type="term" value="P:carbohydrate metabolic process"/>
    <property type="evidence" value="ECO:0007669"/>
    <property type="project" value="InterPro"/>
</dbReference>
<comment type="cofactor">
    <cofactor evidence="1">
        <name>Ca(2+)</name>
        <dbReference type="ChEBI" id="CHEBI:29108"/>
    </cofactor>
</comment>
<evidence type="ECO:0000256" key="3">
    <source>
        <dbReference type="ARBA" id="ARBA00007658"/>
    </source>
</evidence>
<evidence type="ECO:0000256" key="1">
    <source>
        <dbReference type="ARBA" id="ARBA00001913"/>
    </source>
</evidence>
<dbReference type="Pfam" id="PF01532">
    <property type="entry name" value="Glyco_hydro_47"/>
    <property type="match status" value="3"/>
</dbReference>
<proteinExistence type="inferred from homology"/>
<dbReference type="STRING" id="2903.R1DW93"/>
<protein>
    <recommendedName>
        <fullName evidence="6">alpha-1,2-Mannosidase</fullName>
        <ecNumber evidence="6">3.2.1.-</ecNumber>
    </recommendedName>
</protein>
<dbReference type="PANTHER" id="PTHR11742">
    <property type="entry name" value="MANNOSYL-OLIGOSACCHARIDE ALPHA-1,2-MANNOSIDASE-RELATED"/>
    <property type="match status" value="1"/>
</dbReference>
<reference evidence="8" key="2">
    <citation type="submission" date="2024-10" db="UniProtKB">
        <authorList>
            <consortium name="EnsemblProtists"/>
        </authorList>
    </citation>
    <scope>IDENTIFICATION</scope>
</reference>
<keyword evidence="9" id="KW-1185">Reference proteome</keyword>
<dbReference type="InterPro" id="IPR036026">
    <property type="entry name" value="Seven-hairpin_glycosidases"/>
</dbReference>
<accession>A0A0D3J5K5</accession>
<keyword evidence="4 6" id="KW-0378">Hydrolase</keyword>
<dbReference type="GO" id="GO:0004571">
    <property type="term" value="F:mannosyl-oligosaccharide 1,2-alpha-mannosidase activity"/>
    <property type="evidence" value="ECO:0007669"/>
    <property type="project" value="UniProtKB-EC"/>
</dbReference>
<organism evidence="8 9">
    <name type="scientific">Emiliania huxleyi (strain CCMP1516)</name>
    <dbReference type="NCBI Taxonomy" id="280463"/>
    <lineage>
        <taxon>Eukaryota</taxon>
        <taxon>Haptista</taxon>
        <taxon>Haptophyta</taxon>
        <taxon>Prymnesiophyceae</taxon>
        <taxon>Isochrysidales</taxon>
        <taxon>Noelaerhabdaceae</taxon>
        <taxon>Emiliania</taxon>
    </lineage>
</organism>
<comment type="similarity">
    <text evidence="3 6">Belongs to the glycosyl hydrolase 47 family.</text>
</comment>
<feature type="region of interest" description="Disordered" evidence="7">
    <location>
        <begin position="329"/>
        <end position="414"/>
    </location>
</feature>
<dbReference type="EnsemblProtists" id="EOD18790">
    <property type="protein sequence ID" value="EOD18790"/>
    <property type="gene ID" value="EMIHUDRAFT_464075"/>
</dbReference>
<evidence type="ECO:0000256" key="7">
    <source>
        <dbReference type="SAM" id="MobiDB-lite"/>
    </source>
</evidence>
<keyword evidence="5" id="KW-1015">Disulfide bond</keyword>
<dbReference type="EC" id="3.2.1.-" evidence="6"/>
<evidence type="ECO:0000256" key="5">
    <source>
        <dbReference type="ARBA" id="ARBA00023157"/>
    </source>
</evidence>
<dbReference type="HOGENOM" id="CLU_664678_0_0_1"/>
<evidence type="ECO:0000256" key="6">
    <source>
        <dbReference type="RuleBase" id="RU361193"/>
    </source>
</evidence>
<evidence type="ECO:0000313" key="8">
    <source>
        <dbReference type="EnsemblProtists" id="EOD18790"/>
    </source>
</evidence>
<dbReference type="PaxDb" id="2903-EOD18790"/>